<dbReference type="EMBL" id="JBCGBG010000010">
    <property type="protein sequence ID" value="MEL7698359.1"/>
    <property type="molecule type" value="Genomic_DNA"/>
</dbReference>
<evidence type="ECO:0000313" key="1">
    <source>
        <dbReference type="EMBL" id="MEL7698359.1"/>
    </source>
</evidence>
<reference evidence="1 2" key="1">
    <citation type="submission" date="2024-04" db="EMBL/GenBank/DDBJ databases">
        <authorList>
            <person name="Suleimanova A.D."/>
            <person name="Pudova D.S."/>
            <person name="Shagimardanova E.I."/>
            <person name="Sharipova M.R."/>
        </authorList>
    </citation>
    <scope>NUCLEOTIDE SEQUENCE [LARGE SCALE GENOMIC DNA]</scope>
    <source>
        <strain evidence="1 2">3.1</strain>
    </source>
</reference>
<name>A0ABU9MQL5_9GAMM</name>
<gene>
    <name evidence="1" type="ORF">AABB92_22220</name>
</gene>
<evidence type="ECO:0000313" key="2">
    <source>
        <dbReference type="Proteomes" id="UP001468095"/>
    </source>
</evidence>
<sequence length="201" mass="22609">MDTSNLYVDHLAWCGLIALALARQTGAVNSPAQENLFLCRWLATAEKKRLFRRELANDIRWLLKEGREKGFQADLPGKLEYLWRASSGDLLAQNDLFRLQHVMHAIKLTGINYGVLAESEWEGRHAVRVSPKVPGVFIRKADLETGFDEDGSLIRAVAVRITAENSAVDTLLSRAGWKQKPDPNTPFLHYLSTISHEESKA</sequence>
<dbReference type="Proteomes" id="UP001468095">
    <property type="component" value="Unassembled WGS sequence"/>
</dbReference>
<keyword evidence="2" id="KW-1185">Reference proteome</keyword>
<organism evidence="1 2">
    <name type="scientific">Pantoea brenneri</name>
    <dbReference type="NCBI Taxonomy" id="472694"/>
    <lineage>
        <taxon>Bacteria</taxon>
        <taxon>Pseudomonadati</taxon>
        <taxon>Pseudomonadota</taxon>
        <taxon>Gammaproteobacteria</taxon>
        <taxon>Enterobacterales</taxon>
        <taxon>Erwiniaceae</taxon>
        <taxon>Pantoea</taxon>
    </lineage>
</organism>
<proteinExistence type="predicted"/>
<protein>
    <submittedName>
        <fullName evidence="1">DUF2913 family protein</fullName>
    </submittedName>
</protein>
<comment type="caution">
    <text evidence="1">The sequence shown here is derived from an EMBL/GenBank/DDBJ whole genome shotgun (WGS) entry which is preliminary data.</text>
</comment>
<accession>A0ABU9MQL5</accession>
<dbReference type="RefSeq" id="WP_031378080.1">
    <property type="nucleotide sequence ID" value="NZ_JBCGBG010000010.1"/>
</dbReference>
<dbReference type="InterPro" id="IPR021316">
    <property type="entry name" value="DUF2913"/>
</dbReference>
<dbReference type="Pfam" id="PF11140">
    <property type="entry name" value="DUF2913"/>
    <property type="match status" value="1"/>
</dbReference>